<dbReference type="InterPro" id="IPR000742">
    <property type="entry name" value="EGF"/>
</dbReference>
<keyword evidence="18" id="KW-1185">Reference proteome</keyword>
<evidence type="ECO:0000256" key="2">
    <source>
        <dbReference type="ARBA" id="ARBA00004498"/>
    </source>
</evidence>
<dbReference type="SMART" id="SM00179">
    <property type="entry name" value="EGF_CA"/>
    <property type="match status" value="1"/>
</dbReference>
<feature type="compositionally biased region" description="Low complexity" evidence="13">
    <location>
        <begin position="489"/>
        <end position="595"/>
    </location>
</feature>
<evidence type="ECO:0000256" key="9">
    <source>
        <dbReference type="ARBA" id="ARBA00023136"/>
    </source>
</evidence>
<dbReference type="InterPro" id="IPR001881">
    <property type="entry name" value="EGF-like_Ca-bd_dom"/>
</dbReference>
<feature type="domain" description="VWFA" evidence="16">
    <location>
        <begin position="644"/>
        <end position="821"/>
    </location>
</feature>
<feature type="domain" description="VWFA" evidence="16">
    <location>
        <begin position="2103"/>
        <end position="2282"/>
    </location>
</feature>
<dbReference type="CDD" id="cd00146">
    <property type="entry name" value="PKD"/>
    <property type="match status" value="6"/>
</dbReference>
<dbReference type="Gene3D" id="2.60.40.10">
    <property type="entry name" value="Immunoglobulins"/>
    <property type="match status" value="12"/>
</dbReference>
<dbReference type="Gene3D" id="3.40.50.410">
    <property type="entry name" value="von Willebrand factor, type A domain"/>
    <property type="match status" value="11"/>
</dbReference>
<accession>A0A9D4I679</accession>
<proteinExistence type="predicted"/>
<feature type="compositionally biased region" description="Basic and acidic residues" evidence="13">
    <location>
        <begin position="204"/>
        <end position="213"/>
    </location>
</feature>
<feature type="domain" description="VWFA" evidence="16">
    <location>
        <begin position="2313"/>
        <end position="2488"/>
    </location>
</feature>
<dbReference type="InterPro" id="IPR000601">
    <property type="entry name" value="PKD_dom"/>
</dbReference>
<dbReference type="GO" id="GO:0005509">
    <property type="term" value="F:calcium ion binding"/>
    <property type="evidence" value="ECO:0007669"/>
    <property type="project" value="InterPro"/>
</dbReference>
<dbReference type="PROSITE" id="PS50234">
    <property type="entry name" value="VWFA"/>
    <property type="match status" value="11"/>
</dbReference>
<keyword evidence="11" id="KW-0325">Glycoprotein</keyword>
<organism evidence="17 18">
    <name type="scientific">Dreissena polymorpha</name>
    <name type="common">Zebra mussel</name>
    <name type="synonym">Mytilus polymorpha</name>
    <dbReference type="NCBI Taxonomy" id="45954"/>
    <lineage>
        <taxon>Eukaryota</taxon>
        <taxon>Metazoa</taxon>
        <taxon>Spiralia</taxon>
        <taxon>Lophotrochozoa</taxon>
        <taxon>Mollusca</taxon>
        <taxon>Bivalvia</taxon>
        <taxon>Autobranchia</taxon>
        <taxon>Heteroconchia</taxon>
        <taxon>Euheterodonta</taxon>
        <taxon>Imparidentia</taxon>
        <taxon>Neoheterodontei</taxon>
        <taxon>Myida</taxon>
        <taxon>Dreissenoidea</taxon>
        <taxon>Dreissenidae</taxon>
        <taxon>Dreissena</taxon>
    </lineage>
</organism>
<dbReference type="GO" id="GO:0016020">
    <property type="term" value="C:membrane"/>
    <property type="evidence" value="ECO:0007669"/>
    <property type="project" value="UniProtKB-SubCell"/>
</dbReference>
<feature type="domain" description="VWFA" evidence="16">
    <location>
        <begin position="284"/>
        <end position="465"/>
    </location>
</feature>
<evidence type="ECO:0000256" key="10">
    <source>
        <dbReference type="ARBA" id="ARBA00023157"/>
    </source>
</evidence>
<dbReference type="InterPro" id="IPR036465">
    <property type="entry name" value="vWFA_dom_sf"/>
</dbReference>
<reference evidence="17" key="2">
    <citation type="submission" date="2020-11" db="EMBL/GenBank/DDBJ databases">
        <authorList>
            <person name="McCartney M.A."/>
            <person name="Auch B."/>
            <person name="Kono T."/>
            <person name="Mallez S."/>
            <person name="Becker A."/>
            <person name="Gohl D.M."/>
            <person name="Silverstein K.A.T."/>
            <person name="Koren S."/>
            <person name="Bechman K.B."/>
            <person name="Herman A."/>
            <person name="Abrahante J.E."/>
            <person name="Garbe J."/>
        </authorList>
    </citation>
    <scope>NUCLEOTIDE SEQUENCE</scope>
    <source>
        <strain evidence="17">Duluth1</strain>
        <tissue evidence="17">Whole animal</tissue>
    </source>
</reference>
<comment type="caution">
    <text evidence="17">The sequence shown here is derived from an EMBL/GenBank/DDBJ whole genome shotgun (WGS) entry which is preliminary data.</text>
</comment>
<feature type="domain" description="PKD" evidence="15">
    <location>
        <begin position="1831"/>
        <end position="1907"/>
    </location>
</feature>
<evidence type="ECO:0000313" key="17">
    <source>
        <dbReference type="EMBL" id="KAH3749755.1"/>
    </source>
</evidence>
<evidence type="ECO:0000259" key="16">
    <source>
        <dbReference type="PROSITE" id="PS50234"/>
    </source>
</evidence>
<evidence type="ECO:0000256" key="6">
    <source>
        <dbReference type="ARBA" id="ARBA00022729"/>
    </source>
</evidence>
<gene>
    <name evidence="17" type="ORF">DPMN_184266</name>
</gene>
<keyword evidence="9" id="KW-0472">Membrane</keyword>
<evidence type="ECO:0000256" key="12">
    <source>
        <dbReference type="PROSITE-ProRule" id="PRU00076"/>
    </source>
</evidence>
<feature type="disulfide bond" evidence="12">
    <location>
        <begin position="3365"/>
        <end position="3375"/>
    </location>
</feature>
<evidence type="ECO:0000259" key="14">
    <source>
        <dbReference type="PROSITE" id="PS50026"/>
    </source>
</evidence>
<feature type="disulfide bond" evidence="12">
    <location>
        <begin position="3386"/>
        <end position="3395"/>
    </location>
</feature>
<dbReference type="PRINTS" id="PR00453">
    <property type="entry name" value="VWFADOMAIN"/>
</dbReference>
<dbReference type="CDD" id="cd01450">
    <property type="entry name" value="vWFA_subfamily_ECM"/>
    <property type="match status" value="8"/>
</dbReference>
<dbReference type="Pfam" id="PF22352">
    <property type="entry name" value="K319L-like_PKD"/>
    <property type="match status" value="12"/>
</dbReference>
<evidence type="ECO:0000259" key="15">
    <source>
        <dbReference type="PROSITE" id="PS50093"/>
    </source>
</evidence>
<dbReference type="InterPro" id="IPR013783">
    <property type="entry name" value="Ig-like_fold"/>
</dbReference>
<evidence type="ECO:0000256" key="8">
    <source>
        <dbReference type="ARBA" id="ARBA00022989"/>
    </source>
</evidence>
<feature type="domain" description="VWFA" evidence="16">
    <location>
        <begin position="3178"/>
        <end position="3354"/>
    </location>
</feature>
<dbReference type="PANTHER" id="PTHR24020:SF84">
    <property type="entry name" value="VWFA DOMAIN-CONTAINING PROTEIN"/>
    <property type="match status" value="1"/>
</dbReference>
<dbReference type="PROSITE" id="PS50026">
    <property type="entry name" value="EGF_3"/>
    <property type="match status" value="1"/>
</dbReference>
<dbReference type="FunFam" id="2.60.40.10:FF:000061">
    <property type="entry name" value="Dyslexia-associated protein KIAA0319 homolog"/>
    <property type="match status" value="9"/>
</dbReference>
<dbReference type="CDD" id="cd00198">
    <property type="entry name" value="vWFA"/>
    <property type="match status" value="1"/>
</dbReference>
<feature type="domain" description="VWFA" evidence="16">
    <location>
        <begin position="1049"/>
        <end position="1224"/>
    </location>
</feature>
<keyword evidence="5" id="KW-0812">Transmembrane</keyword>
<comment type="caution">
    <text evidence="12">Lacks conserved residue(s) required for the propagation of feature annotation.</text>
</comment>
<sequence>SEEVDLVIAVHVRHDTKLKYVKKHLQALLKDITDKLDIDSGAVRVALVTFGKSTTVNIKLKDHTDSKKLQKALKNVNPKQYRSKGVEFMQLLNTLETTVLLESEGDRKDVPNLLLIISDGKSDEDARSLSQRSVGMKTKNNTIFAVGINGADAAEISSLATEPVNKHSFMGKTYDDLTTSGDLQRKLKESFKIFEKLAIPSSTDTKDNNDKNPKGTAKQTKPPKPTKTPKPSAGVTKAKAITKKSNTIAEFVTLSTSRRQQPSTSTRAPDVTNVIPELNSNAADLVIAIHLSDRVSQGEFAVVQEFLKNIVATTDVESGKVQLGMIFYGVDPELLFHINQYTSIELIQKEIDGLTIDQRSATADASAALGLVRQMLTPMHGRRDDIPAAAVFLTNQASNENNEFLIEAKRRLVEDEIEVFALGIGMKDKSELVNLASKQANVMNYDNVWMLNDAEADLQTKIRALRTRSRQPDPLKVMTSEATRRPERATPAITTKQPTTKQATTKQPTPAVTTKQATTKQPTPAVTKKQATTKQPTPAVTTKQATTKQPTPAVTTKQATTKQATPAVTTKQATTKQPTPAGTTKQATTKQPTPAITTEQGVRTTAKQTTMTTASGGLRSNASLSGRSDSRAYTNVTCGIAQFDLVIILDSSTSVQIQNWNTMLAATQTLVSGLDIDNGNVRVGVVVFSNNATVELFLNSHLSKHTLIEAIGRLKYTYGQTNIADALHTTRTEMFTRANGDRENIPNVAILITDGNSTINIERTIPEAQAARHRGILLYAIGIGLTDTEELNEITGSEQNRYFIDNFDELEQKLETIFKSLCPETTLVPSTLETTERHLVFILDSSTSVTLNNFKLVLNATKDFVAKSDIDSGNTRVAIVTYSTKVREEFYLGDYASKERLIDAVDNIKYVHGDTNTAGALHVMRTRMFSADRGDRANVPNVCIIITDGVSNINSSETIPEAIRAIQAGIEIFAIGIGLAKTTELDAIAGRPNHRFDIEDFEKLEVDINAIYKEVCTVDFTTAVSTREIMSRTTTLAPLKSKCGLATVDVVIIIDASTSVTEANFKKMLDFVKDIVQSGDIDSGDVRVGVVIYSTEVEVQFHLNQYTTEADVVAAIDKIPYIYGSTNTADALKTMHEQMFVTSRGDRPEVDNVAIVLTDGVSNINSRRTIPESEAARNKGIEVYVIGISLTDIREVEGMASIPKTKYLYNVQKFEQLKGLEEDIFGGEPGTDCGKKPVMTTPKPEPKCGLSKVDAVIILDASTSVTEPNYKKMLKFCKDIVDKADIDSGSVRIGVVIYSTDVEIQFHLNQYRTADEVKAAIDKIPYIYGSTNSADALKTMHNTMFTAANGDRPDVDNIAFMVTDGVSNINSRRTIPEAEAARNKGIRVYAIGIGLSDTRELDGMGSEPKSENVFNVKQFDELNDVIEKIFGGDSSACAPDLPPVANAGSDIERRFPVALITLDGRASSDDKAVVKYTWTLQDGTRLRTWSTSTVNLDNQPVGVYTFTLTVEDEKGQSDNDTVRVTVLAQDLPPVANAGSDKTIQLPIDAVLLDGRNSTDDQKIIQYLWRQTGGTADGLFIEGEGTPRLMVENLVEGEYSFTLTVFDALGQSDDDSVNIYVKAADRPPVANAGDDQQVQLPDNNVTLDGRRSTDDVAVVSYAWRLVNGQSDGLRLTGKDASVLKVGNLKSGRYTFELTVSDGSRQTDTDIVDVVVQAQDVPPNANAGDDITIQLPRNYVELNGGRSSDDVKIVDYSWALTSGKRGAMVMEGNRKANVNVRNLEEGAYTFTLTVRDELGQTDDDSVNIVVKAQDIPPKANAGSDVTVQLPDDTVTLDGSRSSDDVAIVNYSWTLLDGEADGLGFEGEFTERLTVKNLRPGNYTFSLSVYDELGQVDDDTVVVNVKARDNLPVANAGSDVTIQLPVNSVTLDGSRSTDDNGVARYLWSGDRRVRLADVNSVRPLVEGLVEGVYRFNLTVFDALGQADEDYVDVTVRAADKPPNAVAGEDIVITLPRNSVTLDGSRSSDDVGIVRYRWRLSDGDERAVTMRGDRTSVLQLTDLRPGAYTFSLTVVDAKGQNDVDNVTVIVQPAPTTPQPACGLAATDLVFVVDASTSVTETNFQKQLLFMKSIVEYADIDSGSVRVGALIYSTEVEVQFYLNQYTTKQAVLEAVSKIPYIYGSTNTADGLKVMRDQLFSFRNGDRDDATNVAMVITDGVSNINSRRTIPEAQQSRDVGIHIYAIGIGLTDTRELEAMASEPSASNTFAVSDFTELQGLEKRIFQSICKETPAPATTTIMTTTPAPVVEKPCGLAKTDLVFILDASTSVTDANFQKMRDFLKEFLSNADIDSGSIRVGINLYSTDVDVQFHLNRYTTSRDVMAAVDRIPYIYGSTNTADALKSMSEVMFTPANGDRPDAPNVCILLTDGVSNINSRRTIPEAEAARAKGIHLYVIGIALQDTREVDAIATPPAADNSFHVETFDQLKGLHKTIFSASCPEKKDDPPRANAGPDRTVQLPEEYVIISGDGSKDDIGIVKYEWSQIYGPAVQVNLTNDPRLTLRDLQPGTYVLELTVTDMLGQEDTDNVTLVVVAQDAPPVANAGADQTIQLPDNSVNLDGSRSTDDVRIITYRWRLTSGDDRGVRLTGDRTPRLNVIGLKQGEYVFTLTVEDGKEQLSTDDVRIIVQPSDAPPVANAGTDQTIRLPNNNVILDGSRSTDDVRIITYRWRLTSGDDSGVRLTGDRTPRLNVNGLKEGEYVFQLTVEDGKEQLSNDEVRVFVQAVPDAPPVANAGPDQTLQLPTNRAILDGTRSTDDVRIVTYNWKLKSGDDSGVRMTGDRTPRLSVEGLKEGEYVFTLTVSDGKEQLSTDEARIVVQAEPNAPPVANAGPDQTIRLPVDNVVLDGSKSTDDKRIVTYRWKLTTGDSRGVRLTGDRTPRLSVAGLKEGEYVFQLEVSDQNELLDYDEARVVVQRAPRVTGYDVIFVLDSSVTPEHFRWMINYTRDAVRQMNIDDEEFRVGYLIYSNTGYKQFDLKDHLTKADVQAAVNRVVYRPGTKNTAAALKHVRTKMFTPENGDRDFAKNYIIHLTGNGTSDDPFEAATEACTIQGQGVGMFGVGFGDVRNRDELDAQSSVPTSDWALTIRNEAAIGETPGLMLYGIKNRTPRPSQCPEKATHAPSECFASADVVFVLDSSGSVGQDNFYRLLNFTYQTVDGLDIDSGRFRVGVTTFSDTSRLDFNLNEFKNKRDIEDALTKVVYMYGNTHTAHALRRARLEMFTAPSGDRLDVPNVVVIITDGQSNVNHELTIPEARMLKAAGVSIITLAVGFTSETSELVGITSEPVQKNLIYIENYESLGKVKEQLISPLCTDSNLCSRSPCARGVCLDGIRSYVCQCPDGFFGTHCEKQCGEPSDVVIVLDSSNTVGQYNFGRLKEYAQHLVRQMNKDSCDINIGFMKYSSNAMVQVPLGQYADTDTNIQALDQISYSRGRANMAAAFRAIRTEMFNGRRGDRTTAKNIAFVLTDGTNDVHREMTEPEAELTISSGIRCY</sequence>
<evidence type="ECO:0000256" key="1">
    <source>
        <dbReference type="ARBA" id="ARBA00004370"/>
    </source>
</evidence>
<feature type="region of interest" description="Disordered" evidence="13">
    <location>
        <begin position="201"/>
        <end position="239"/>
    </location>
</feature>
<protein>
    <submittedName>
        <fullName evidence="17">Uncharacterized protein</fullName>
    </submittedName>
</protein>
<feature type="domain" description="PKD" evidence="15">
    <location>
        <begin position="1460"/>
        <end position="1531"/>
    </location>
</feature>
<dbReference type="InterPro" id="IPR003961">
    <property type="entry name" value="FN3_dom"/>
</dbReference>
<evidence type="ECO:0000256" key="5">
    <source>
        <dbReference type="ARBA" id="ARBA00022692"/>
    </source>
</evidence>
<feature type="domain" description="VWFA" evidence="16">
    <location>
        <begin position="2974"/>
        <end position="3152"/>
    </location>
</feature>
<dbReference type="PROSITE" id="PS50093">
    <property type="entry name" value="PKD"/>
    <property type="match status" value="3"/>
</dbReference>
<dbReference type="FunFam" id="3.40.50.410:FF:000004">
    <property type="entry name" value="collagen alpha-6(VI) chain"/>
    <property type="match status" value="4"/>
</dbReference>
<dbReference type="CDD" id="cd00054">
    <property type="entry name" value="EGF_CA"/>
    <property type="match status" value="1"/>
</dbReference>
<dbReference type="Pfam" id="PF00092">
    <property type="entry name" value="VWA"/>
    <property type="match status" value="11"/>
</dbReference>
<dbReference type="PANTHER" id="PTHR24020">
    <property type="entry name" value="COLLAGEN ALPHA"/>
    <property type="match status" value="1"/>
</dbReference>
<keyword evidence="10 12" id="KW-1015">Disulfide bond</keyword>
<dbReference type="CDD" id="cd01472">
    <property type="entry name" value="vWA_collagen"/>
    <property type="match status" value="1"/>
</dbReference>
<dbReference type="PROSITE" id="PS00010">
    <property type="entry name" value="ASX_HYDROXYL"/>
    <property type="match status" value="1"/>
</dbReference>
<dbReference type="Gene3D" id="2.10.25.10">
    <property type="entry name" value="Laminin"/>
    <property type="match status" value="1"/>
</dbReference>
<dbReference type="InterPro" id="IPR022409">
    <property type="entry name" value="PKD/Chitinase_dom"/>
</dbReference>
<dbReference type="Proteomes" id="UP000828390">
    <property type="component" value="Unassembled WGS sequence"/>
</dbReference>
<feature type="domain" description="EGF-like" evidence="14">
    <location>
        <begin position="3361"/>
        <end position="3396"/>
    </location>
</feature>
<dbReference type="InterPro" id="IPR000152">
    <property type="entry name" value="EGF-type_Asp/Asn_hydroxyl_site"/>
</dbReference>
<reference evidence="17" key="1">
    <citation type="journal article" date="2019" name="bioRxiv">
        <title>The Genome of the Zebra Mussel, Dreissena polymorpha: A Resource for Invasive Species Research.</title>
        <authorList>
            <person name="McCartney M.A."/>
            <person name="Auch B."/>
            <person name="Kono T."/>
            <person name="Mallez S."/>
            <person name="Zhang Y."/>
            <person name="Obille A."/>
            <person name="Becker A."/>
            <person name="Abrahante J.E."/>
            <person name="Garbe J."/>
            <person name="Badalamenti J.P."/>
            <person name="Herman A."/>
            <person name="Mangelson H."/>
            <person name="Liachko I."/>
            <person name="Sullivan S."/>
            <person name="Sone E.D."/>
            <person name="Koren S."/>
            <person name="Silverstein K.A.T."/>
            <person name="Beckman K.B."/>
            <person name="Gohl D.M."/>
        </authorList>
    </citation>
    <scope>NUCLEOTIDE SEQUENCE</scope>
    <source>
        <strain evidence="17">Duluth1</strain>
        <tissue evidence="17">Whole animal</tissue>
    </source>
</reference>
<keyword evidence="6" id="KW-0732">Signal</keyword>
<keyword evidence="7" id="KW-0677">Repeat</keyword>
<feature type="domain" description="VWFA" evidence="16">
    <location>
        <begin position="3404"/>
        <end position="3539"/>
    </location>
</feature>
<evidence type="ECO:0000256" key="4">
    <source>
        <dbReference type="ARBA" id="ARBA00022530"/>
    </source>
</evidence>
<dbReference type="SUPFAM" id="SSF49299">
    <property type="entry name" value="PKD domain"/>
    <property type="match status" value="12"/>
</dbReference>
<evidence type="ECO:0000256" key="3">
    <source>
        <dbReference type="ARBA" id="ARBA00022525"/>
    </source>
</evidence>
<keyword evidence="4" id="KW-0272">Extracellular matrix</keyword>
<dbReference type="InterPro" id="IPR050525">
    <property type="entry name" value="ECM_Assembly_Org"/>
</dbReference>
<dbReference type="InterPro" id="IPR035986">
    <property type="entry name" value="PKD_dom_sf"/>
</dbReference>
<feature type="region of interest" description="Disordered" evidence="13">
    <location>
        <begin position="469"/>
        <end position="601"/>
    </location>
</feature>
<keyword evidence="12" id="KW-0245">EGF-like domain</keyword>
<evidence type="ECO:0000256" key="13">
    <source>
        <dbReference type="SAM" id="MobiDB-lite"/>
    </source>
</evidence>
<evidence type="ECO:0000256" key="11">
    <source>
        <dbReference type="ARBA" id="ARBA00023180"/>
    </source>
</evidence>
<dbReference type="SMART" id="SM00089">
    <property type="entry name" value="PKD"/>
    <property type="match status" value="12"/>
</dbReference>
<dbReference type="EMBL" id="JAIWYP010000010">
    <property type="protein sequence ID" value="KAH3749755.1"/>
    <property type="molecule type" value="Genomic_DNA"/>
</dbReference>
<dbReference type="SMART" id="SM00060">
    <property type="entry name" value="FN3"/>
    <property type="match status" value="6"/>
</dbReference>
<dbReference type="InterPro" id="IPR002035">
    <property type="entry name" value="VWF_A"/>
</dbReference>
<comment type="subcellular location">
    <subcellularLocation>
        <location evidence="1">Membrane</location>
    </subcellularLocation>
    <subcellularLocation>
        <location evidence="2">Secreted</location>
        <location evidence="2">Extracellular space</location>
        <location evidence="2">Extracellular matrix</location>
    </subcellularLocation>
</comment>
<dbReference type="PROSITE" id="PS00022">
    <property type="entry name" value="EGF_1"/>
    <property type="match status" value="1"/>
</dbReference>
<dbReference type="SMART" id="SM00181">
    <property type="entry name" value="EGF"/>
    <property type="match status" value="1"/>
</dbReference>
<keyword evidence="3" id="KW-0964">Secreted</keyword>
<dbReference type="SMART" id="SM00327">
    <property type="entry name" value="VWA"/>
    <property type="match status" value="11"/>
</dbReference>
<keyword evidence="8" id="KW-1133">Transmembrane helix</keyword>
<dbReference type="SUPFAM" id="SSF53300">
    <property type="entry name" value="vWA-like"/>
    <property type="match status" value="11"/>
</dbReference>
<feature type="domain" description="VWFA" evidence="16">
    <location>
        <begin position="1254"/>
        <end position="1429"/>
    </location>
</feature>
<evidence type="ECO:0000313" key="18">
    <source>
        <dbReference type="Proteomes" id="UP000828390"/>
    </source>
</evidence>
<feature type="domain" description="PKD" evidence="15">
    <location>
        <begin position="2015"/>
        <end position="2091"/>
    </location>
</feature>
<feature type="non-terminal residue" evidence="17">
    <location>
        <position position="3539"/>
    </location>
</feature>
<name>A0A9D4I679_DREPO</name>
<feature type="domain" description="VWFA" evidence="16">
    <location>
        <begin position="5"/>
        <end position="197"/>
    </location>
</feature>
<evidence type="ECO:0000256" key="7">
    <source>
        <dbReference type="ARBA" id="ARBA00022737"/>
    </source>
</evidence>
<feature type="domain" description="VWFA" evidence="16">
    <location>
        <begin position="838"/>
        <end position="1015"/>
    </location>
</feature>